<evidence type="ECO:0000313" key="5">
    <source>
        <dbReference type="Proteomes" id="UP000605253"/>
    </source>
</evidence>
<evidence type="ECO:0000256" key="1">
    <source>
        <dbReference type="ARBA" id="ARBA00023125"/>
    </source>
</evidence>
<feature type="domain" description="HTH tetR-type" evidence="3">
    <location>
        <begin position="1"/>
        <end position="61"/>
    </location>
</feature>
<dbReference type="InterPro" id="IPR050624">
    <property type="entry name" value="HTH-type_Tx_Regulator"/>
</dbReference>
<accession>A0A917FNN8</accession>
<evidence type="ECO:0000256" key="2">
    <source>
        <dbReference type="PROSITE-ProRule" id="PRU00335"/>
    </source>
</evidence>
<reference evidence="4" key="2">
    <citation type="submission" date="2020-09" db="EMBL/GenBank/DDBJ databases">
        <authorList>
            <person name="Sun Q."/>
            <person name="Zhou Y."/>
        </authorList>
    </citation>
    <scope>NUCLEOTIDE SEQUENCE</scope>
    <source>
        <strain evidence="4">CGMCC 1.12181</strain>
    </source>
</reference>
<dbReference type="RefSeq" id="WP_188364687.1">
    <property type="nucleotide sequence ID" value="NZ_BAABJF010000017.1"/>
</dbReference>
<protein>
    <submittedName>
        <fullName evidence="4">TetR family transcriptional regulator</fullName>
    </submittedName>
</protein>
<keyword evidence="1 2" id="KW-0238">DNA-binding</keyword>
<reference evidence="4" key="1">
    <citation type="journal article" date="2014" name="Int. J. Syst. Evol. Microbiol.">
        <title>Complete genome sequence of Corynebacterium casei LMG S-19264T (=DSM 44701T), isolated from a smear-ripened cheese.</title>
        <authorList>
            <consortium name="US DOE Joint Genome Institute (JGI-PGF)"/>
            <person name="Walter F."/>
            <person name="Albersmeier A."/>
            <person name="Kalinowski J."/>
            <person name="Ruckert C."/>
        </authorList>
    </citation>
    <scope>NUCLEOTIDE SEQUENCE</scope>
    <source>
        <strain evidence="4">CGMCC 1.12181</strain>
    </source>
</reference>
<dbReference type="Pfam" id="PF13972">
    <property type="entry name" value="TetR"/>
    <property type="match status" value="1"/>
</dbReference>
<keyword evidence="5" id="KW-1185">Reference proteome</keyword>
<name>A0A917FNN8_9GAMM</name>
<dbReference type="EMBL" id="BMEO01000003">
    <property type="protein sequence ID" value="GGF91562.1"/>
    <property type="molecule type" value="Genomic_DNA"/>
</dbReference>
<dbReference type="AlphaFoldDB" id="A0A917FNN8"/>
<dbReference type="InterPro" id="IPR001647">
    <property type="entry name" value="HTH_TetR"/>
</dbReference>
<dbReference type="SUPFAM" id="SSF46689">
    <property type="entry name" value="Homeodomain-like"/>
    <property type="match status" value="1"/>
</dbReference>
<dbReference type="PROSITE" id="PS50977">
    <property type="entry name" value="HTH_TETR_2"/>
    <property type="match status" value="1"/>
</dbReference>
<proteinExistence type="predicted"/>
<sequence>MDTKERILLTALRLFNEEGEPNVTTNHIADEMDISPGNLYYHYKSKNDIIWQLFLRYETKIKEVLTIPDIENTTMKDMWLYLNLVFDVIVEYRFLYRNLIQLMHRIEFLKRHFRRILALKSQTALNILQQLHSLKILKTDAATCANLADQIALTATFWLNYSVAIFDDDFDEQKKLSHGIFHILQMISPFLEEDQKQLIHQLSHEFLDT</sequence>
<gene>
    <name evidence="4" type="ORF">GCM10011365_11010</name>
</gene>
<organism evidence="4 5">
    <name type="scientific">Marinicella pacifica</name>
    <dbReference type="NCBI Taxonomy" id="1171543"/>
    <lineage>
        <taxon>Bacteria</taxon>
        <taxon>Pseudomonadati</taxon>
        <taxon>Pseudomonadota</taxon>
        <taxon>Gammaproteobacteria</taxon>
        <taxon>Lysobacterales</taxon>
        <taxon>Marinicellaceae</taxon>
        <taxon>Marinicella</taxon>
    </lineage>
</organism>
<dbReference type="InterPro" id="IPR025722">
    <property type="entry name" value="TetR"/>
</dbReference>
<dbReference type="InterPro" id="IPR009057">
    <property type="entry name" value="Homeodomain-like_sf"/>
</dbReference>
<comment type="caution">
    <text evidence="4">The sequence shown here is derived from an EMBL/GenBank/DDBJ whole genome shotgun (WGS) entry which is preliminary data.</text>
</comment>
<dbReference type="Proteomes" id="UP000605253">
    <property type="component" value="Unassembled WGS sequence"/>
</dbReference>
<dbReference type="PRINTS" id="PR00455">
    <property type="entry name" value="HTHTETR"/>
</dbReference>
<dbReference type="Pfam" id="PF00440">
    <property type="entry name" value="TetR_N"/>
    <property type="match status" value="1"/>
</dbReference>
<feature type="DNA-binding region" description="H-T-H motif" evidence="2">
    <location>
        <begin position="24"/>
        <end position="43"/>
    </location>
</feature>
<dbReference type="GO" id="GO:0003677">
    <property type="term" value="F:DNA binding"/>
    <property type="evidence" value="ECO:0007669"/>
    <property type="project" value="UniProtKB-UniRule"/>
</dbReference>
<dbReference type="PANTHER" id="PTHR43479:SF12">
    <property type="entry name" value="TRANSCRIPTIONAL REGULATORY PROTEIN"/>
    <property type="match status" value="1"/>
</dbReference>
<evidence type="ECO:0000313" key="4">
    <source>
        <dbReference type="EMBL" id="GGF91562.1"/>
    </source>
</evidence>
<dbReference type="PANTHER" id="PTHR43479">
    <property type="entry name" value="ACREF/ENVCD OPERON REPRESSOR-RELATED"/>
    <property type="match status" value="1"/>
</dbReference>
<dbReference type="Gene3D" id="1.10.357.10">
    <property type="entry name" value="Tetracycline Repressor, domain 2"/>
    <property type="match status" value="1"/>
</dbReference>
<evidence type="ECO:0000259" key="3">
    <source>
        <dbReference type="PROSITE" id="PS50977"/>
    </source>
</evidence>